<dbReference type="Proteomes" id="UP000199071">
    <property type="component" value="Unassembled WGS sequence"/>
</dbReference>
<proteinExistence type="predicted"/>
<keyword evidence="1" id="KW-0732">Signal</keyword>
<evidence type="ECO:0000313" key="2">
    <source>
        <dbReference type="EMBL" id="SDB02397.1"/>
    </source>
</evidence>
<feature type="signal peptide" evidence="1">
    <location>
        <begin position="1"/>
        <end position="28"/>
    </location>
</feature>
<evidence type="ECO:0000256" key="1">
    <source>
        <dbReference type="SAM" id="SignalP"/>
    </source>
</evidence>
<reference evidence="2 3" key="1">
    <citation type="submission" date="2016-10" db="EMBL/GenBank/DDBJ databases">
        <authorList>
            <person name="de Groot N.N."/>
        </authorList>
    </citation>
    <scope>NUCLEOTIDE SEQUENCE [LARGE SCALE GENOMIC DNA]</scope>
    <source>
        <strain evidence="2 3">ATCC 35022</strain>
    </source>
</reference>
<feature type="chain" id="PRO_5011625972" evidence="1">
    <location>
        <begin position="29"/>
        <end position="80"/>
    </location>
</feature>
<dbReference type="STRING" id="665467.SAMN02982931_00066"/>
<sequence length="80" mass="8524">MRHPMRTVAIAAAFAVVAGLAAAPSVLAFGGSSNSIGAGRGWVGGTQNPNDFPNCMIWSQRDRAYMWICGKPYPAGYLHR</sequence>
<accession>A0A1G6A1W3</accession>
<name>A0A1G6A1W3_9HYPH</name>
<dbReference type="AlphaFoldDB" id="A0A1G6A1W3"/>
<gene>
    <name evidence="2" type="ORF">SAMN02982931_00066</name>
</gene>
<dbReference type="EMBL" id="FMXQ01000001">
    <property type="protein sequence ID" value="SDB02397.1"/>
    <property type="molecule type" value="Genomic_DNA"/>
</dbReference>
<organism evidence="2 3">
    <name type="scientific">Bauldia litoralis</name>
    <dbReference type="NCBI Taxonomy" id="665467"/>
    <lineage>
        <taxon>Bacteria</taxon>
        <taxon>Pseudomonadati</taxon>
        <taxon>Pseudomonadota</taxon>
        <taxon>Alphaproteobacteria</taxon>
        <taxon>Hyphomicrobiales</taxon>
        <taxon>Kaistiaceae</taxon>
        <taxon>Bauldia</taxon>
    </lineage>
</organism>
<evidence type="ECO:0000313" key="3">
    <source>
        <dbReference type="Proteomes" id="UP000199071"/>
    </source>
</evidence>
<protein>
    <submittedName>
        <fullName evidence="2">Uncharacterized protein</fullName>
    </submittedName>
</protein>
<keyword evidence="3" id="KW-1185">Reference proteome</keyword>